<feature type="domain" description="N-acetyltransferase" evidence="1">
    <location>
        <begin position="9"/>
        <end position="147"/>
    </location>
</feature>
<dbReference type="InterPro" id="IPR053144">
    <property type="entry name" value="Acetyltransferase_Butenolide"/>
</dbReference>
<keyword evidence="2" id="KW-0808">Transferase</keyword>
<sequence length="147" mass="16476">MGLSEGDGVNVRAERDVGVDELLDLYASVGWTSYTRSPDVLTKAIANSTYVVTARDQDGALIGLARGLSDDASVFYLQDIIVRPAHQRRGIGRQLLAACLERYRHVRQKVLLTDDDESQRLFYESFGYVRTVDFTDAPLNAYVRFDP</sequence>
<comment type="caution">
    <text evidence="2">The sequence shown here is derived from an EMBL/GenBank/DDBJ whole genome shotgun (WGS) entry which is preliminary data.</text>
</comment>
<evidence type="ECO:0000313" key="2">
    <source>
        <dbReference type="EMBL" id="NDL59499.1"/>
    </source>
</evidence>
<evidence type="ECO:0000313" key="3">
    <source>
        <dbReference type="Proteomes" id="UP000460435"/>
    </source>
</evidence>
<dbReference type="PANTHER" id="PTHR43233">
    <property type="entry name" value="FAMILY N-ACETYLTRANSFERASE, PUTATIVE (AFU_ORTHOLOGUE AFUA_6G03350)-RELATED"/>
    <property type="match status" value="1"/>
</dbReference>
<dbReference type="CDD" id="cd04301">
    <property type="entry name" value="NAT_SF"/>
    <property type="match status" value="1"/>
</dbReference>
<dbReference type="SUPFAM" id="SSF55729">
    <property type="entry name" value="Acyl-CoA N-acyltransferases (Nat)"/>
    <property type="match status" value="1"/>
</dbReference>
<dbReference type="InterPro" id="IPR016181">
    <property type="entry name" value="Acyl_CoA_acyltransferase"/>
</dbReference>
<dbReference type="GO" id="GO:0016747">
    <property type="term" value="F:acyltransferase activity, transferring groups other than amino-acyl groups"/>
    <property type="evidence" value="ECO:0007669"/>
    <property type="project" value="InterPro"/>
</dbReference>
<protein>
    <submittedName>
        <fullName evidence="2">GNAT family N-acetyltransferase</fullName>
    </submittedName>
</protein>
<proteinExistence type="predicted"/>
<dbReference type="AlphaFoldDB" id="A0A7K3M831"/>
<dbReference type="EMBL" id="WLZY01000007">
    <property type="protein sequence ID" value="NDL59499.1"/>
    <property type="molecule type" value="Genomic_DNA"/>
</dbReference>
<dbReference type="PANTHER" id="PTHR43233:SF1">
    <property type="entry name" value="FAMILY N-ACETYLTRANSFERASE, PUTATIVE (AFU_ORTHOLOGUE AFUA_6G03350)-RELATED"/>
    <property type="match status" value="1"/>
</dbReference>
<keyword evidence="3" id="KW-1185">Reference proteome</keyword>
<gene>
    <name evidence="2" type="ORF">F7O44_20720</name>
</gene>
<reference evidence="2 3" key="1">
    <citation type="submission" date="2019-11" db="EMBL/GenBank/DDBJ databases">
        <authorList>
            <person name="Li X.-J."/>
            <person name="Feng X.-M."/>
        </authorList>
    </citation>
    <scope>NUCLEOTIDE SEQUENCE [LARGE SCALE GENOMIC DNA]</scope>
    <source>
        <strain evidence="2 3">XMNu-373</strain>
    </source>
</reference>
<name>A0A7K3M831_9ACTN</name>
<organism evidence="2 3">
    <name type="scientific">Phytoactinopolyspora mesophila</name>
    <dbReference type="NCBI Taxonomy" id="2650750"/>
    <lineage>
        <taxon>Bacteria</taxon>
        <taxon>Bacillati</taxon>
        <taxon>Actinomycetota</taxon>
        <taxon>Actinomycetes</taxon>
        <taxon>Jiangellales</taxon>
        <taxon>Jiangellaceae</taxon>
        <taxon>Phytoactinopolyspora</taxon>
    </lineage>
</organism>
<accession>A0A7K3M831</accession>
<dbReference type="Gene3D" id="3.40.630.30">
    <property type="match status" value="1"/>
</dbReference>
<dbReference type="Pfam" id="PF13673">
    <property type="entry name" value="Acetyltransf_10"/>
    <property type="match status" value="1"/>
</dbReference>
<dbReference type="PROSITE" id="PS51186">
    <property type="entry name" value="GNAT"/>
    <property type="match status" value="1"/>
</dbReference>
<evidence type="ECO:0000259" key="1">
    <source>
        <dbReference type="PROSITE" id="PS51186"/>
    </source>
</evidence>
<dbReference type="InterPro" id="IPR000182">
    <property type="entry name" value="GNAT_dom"/>
</dbReference>
<dbReference type="Proteomes" id="UP000460435">
    <property type="component" value="Unassembled WGS sequence"/>
</dbReference>